<dbReference type="PROSITE" id="PS50206">
    <property type="entry name" value="RHODANESE_3"/>
    <property type="match status" value="1"/>
</dbReference>
<dbReference type="SMART" id="SM00450">
    <property type="entry name" value="RHOD"/>
    <property type="match status" value="1"/>
</dbReference>
<gene>
    <name evidence="3" type="ORF">IM45_393</name>
</gene>
<keyword evidence="3" id="KW-0808">Transferase</keyword>
<protein>
    <submittedName>
        <fullName evidence="3">Rhodanese-related sulfurtransferase</fullName>
    </submittedName>
</protein>
<dbReference type="CDD" id="cd00158">
    <property type="entry name" value="RHOD"/>
    <property type="match status" value="1"/>
</dbReference>
<dbReference type="EMBL" id="CP008985">
    <property type="protein sequence ID" value="AIN47077.1"/>
    <property type="molecule type" value="Genomic_DNA"/>
</dbReference>
<accession>A0A088MXP8</accession>
<organism evidence="3 4">
    <name type="scientific">Candidatus Palibaumannia cicadellinicola</name>
    <dbReference type="NCBI Taxonomy" id="186490"/>
    <lineage>
        <taxon>Bacteria</taxon>
        <taxon>Pseudomonadati</taxon>
        <taxon>Pseudomonadota</taxon>
        <taxon>Gammaproteobacteria</taxon>
        <taxon>Candidatus Palibaumannia</taxon>
    </lineage>
</organism>
<proteinExistence type="predicted"/>
<dbReference type="PANTHER" id="PTHR43031:SF18">
    <property type="entry name" value="RHODANESE-RELATED SULFURTRANSFERASES"/>
    <property type="match status" value="1"/>
</dbReference>
<name>A0A088MXP8_9GAMM</name>
<keyword evidence="1" id="KW-1133">Transmembrane helix</keyword>
<feature type="domain" description="Rhodanese" evidence="2">
    <location>
        <begin position="50"/>
        <end position="141"/>
    </location>
</feature>
<dbReference type="Pfam" id="PF00581">
    <property type="entry name" value="Rhodanese"/>
    <property type="match status" value="1"/>
</dbReference>
<dbReference type="Gene3D" id="3.40.250.10">
    <property type="entry name" value="Rhodanese-like domain"/>
    <property type="match status" value="1"/>
</dbReference>
<dbReference type="InterPro" id="IPR001763">
    <property type="entry name" value="Rhodanese-like_dom"/>
</dbReference>
<dbReference type="InterPro" id="IPR050229">
    <property type="entry name" value="GlpE_sulfurtransferase"/>
</dbReference>
<dbReference type="PANTHER" id="PTHR43031">
    <property type="entry name" value="FAD-DEPENDENT OXIDOREDUCTASE"/>
    <property type="match status" value="1"/>
</dbReference>
<evidence type="ECO:0000313" key="3">
    <source>
        <dbReference type="EMBL" id="AIN47077.1"/>
    </source>
</evidence>
<evidence type="ECO:0000259" key="2">
    <source>
        <dbReference type="PROSITE" id="PS50206"/>
    </source>
</evidence>
<reference evidence="3 4" key="1">
    <citation type="journal article" date="2014" name="MBio">
        <title>Differential genome evolution between companion symbionts in an insect-bacterial symbiosis.</title>
        <authorList>
            <person name="Bennett G.M."/>
            <person name="McCutcheon J.P."/>
            <person name="MacDonald B.R."/>
            <person name="Romanovicz D."/>
            <person name="Moran N.A."/>
        </authorList>
    </citation>
    <scope>NUCLEOTIDE SEQUENCE [LARGE SCALE GENOMIC DNA]</scope>
    <source>
        <strain evidence="3 4">BGSS</strain>
    </source>
</reference>
<dbReference type="GO" id="GO:0016740">
    <property type="term" value="F:transferase activity"/>
    <property type="evidence" value="ECO:0007669"/>
    <property type="project" value="UniProtKB-KW"/>
</dbReference>
<dbReference type="KEGG" id="bcib:IM45_393"/>
<dbReference type="SUPFAM" id="SSF52821">
    <property type="entry name" value="Rhodanese/Cell cycle control phosphatase"/>
    <property type="match status" value="1"/>
</dbReference>
<evidence type="ECO:0000313" key="4">
    <source>
        <dbReference type="Proteomes" id="UP000067325"/>
    </source>
</evidence>
<dbReference type="eggNOG" id="COG0607">
    <property type="taxonomic scope" value="Bacteria"/>
</dbReference>
<evidence type="ECO:0000256" key="1">
    <source>
        <dbReference type="SAM" id="Phobius"/>
    </source>
</evidence>
<feature type="transmembrane region" description="Helical" evidence="1">
    <location>
        <begin position="12"/>
        <end position="30"/>
    </location>
</feature>
<dbReference type="AlphaFoldDB" id="A0A088MXP8"/>
<dbReference type="RefSeq" id="WP_038498117.1">
    <property type="nucleotide sequence ID" value="NZ_CP008985.1"/>
</dbReference>
<keyword evidence="1" id="KW-0472">Membrane</keyword>
<sequence length="143" mass="15961">MQEIMPFVGDHPMLSLAWLVLLSAVIFSYFQSWFSKVGEITSGEVISLINKEDAVIIDLRSRDDYRQGHITNSLNLAEAGLQNGNLGSIEKAKNRPVVVIGNSSITSRNYAKNLYRAGFERVYVLKEGITGWCADNLPLIRSK</sequence>
<dbReference type="OrthoDB" id="9808735at2"/>
<dbReference type="InterPro" id="IPR036873">
    <property type="entry name" value="Rhodanese-like_dom_sf"/>
</dbReference>
<dbReference type="Proteomes" id="UP000067325">
    <property type="component" value="Chromosome"/>
</dbReference>
<keyword evidence="1" id="KW-0812">Transmembrane</keyword>